<keyword evidence="1" id="KW-0472">Membrane</keyword>
<comment type="caution">
    <text evidence="2">The sequence shown here is derived from an EMBL/GenBank/DDBJ whole genome shotgun (WGS) entry which is preliminary data.</text>
</comment>
<evidence type="ECO:0000256" key="1">
    <source>
        <dbReference type="SAM" id="Phobius"/>
    </source>
</evidence>
<proteinExistence type="predicted"/>
<gene>
    <name evidence="2" type="ORF">LCGC14_0829090</name>
</gene>
<keyword evidence="1" id="KW-0812">Transmembrane</keyword>
<organism evidence="2">
    <name type="scientific">marine sediment metagenome</name>
    <dbReference type="NCBI Taxonomy" id="412755"/>
    <lineage>
        <taxon>unclassified sequences</taxon>
        <taxon>metagenomes</taxon>
        <taxon>ecological metagenomes</taxon>
    </lineage>
</organism>
<protein>
    <submittedName>
        <fullName evidence="2">Uncharacterized protein</fullName>
    </submittedName>
</protein>
<feature type="transmembrane region" description="Helical" evidence="1">
    <location>
        <begin position="12"/>
        <end position="34"/>
    </location>
</feature>
<name>A0A0F9SNV6_9ZZZZ</name>
<dbReference type="EMBL" id="LAZR01002370">
    <property type="protein sequence ID" value="KKN30918.1"/>
    <property type="molecule type" value="Genomic_DNA"/>
</dbReference>
<dbReference type="AlphaFoldDB" id="A0A0F9SNV6"/>
<evidence type="ECO:0000313" key="2">
    <source>
        <dbReference type="EMBL" id="KKN30918.1"/>
    </source>
</evidence>
<sequence length="78" mass="8716">MITIGTMKSKYGIRDIVPVLIVGGLYGMVFALIIRQVVCDQNRAGTLKILKATLHIVDECTRKDRANDKKEKGEQKGR</sequence>
<keyword evidence="1" id="KW-1133">Transmembrane helix</keyword>
<reference evidence="2" key="1">
    <citation type="journal article" date="2015" name="Nature">
        <title>Complex archaea that bridge the gap between prokaryotes and eukaryotes.</title>
        <authorList>
            <person name="Spang A."/>
            <person name="Saw J.H."/>
            <person name="Jorgensen S.L."/>
            <person name="Zaremba-Niedzwiedzka K."/>
            <person name="Martijn J."/>
            <person name="Lind A.E."/>
            <person name="van Eijk R."/>
            <person name="Schleper C."/>
            <person name="Guy L."/>
            <person name="Ettema T.J."/>
        </authorList>
    </citation>
    <scope>NUCLEOTIDE SEQUENCE</scope>
</reference>
<accession>A0A0F9SNV6</accession>